<organism evidence="10 11">
    <name type="scientific">Iris pallida</name>
    <name type="common">Sweet iris</name>
    <dbReference type="NCBI Taxonomy" id="29817"/>
    <lineage>
        <taxon>Eukaryota</taxon>
        <taxon>Viridiplantae</taxon>
        <taxon>Streptophyta</taxon>
        <taxon>Embryophyta</taxon>
        <taxon>Tracheophyta</taxon>
        <taxon>Spermatophyta</taxon>
        <taxon>Magnoliopsida</taxon>
        <taxon>Liliopsida</taxon>
        <taxon>Asparagales</taxon>
        <taxon>Iridaceae</taxon>
        <taxon>Iridoideae</taxon>
        <taxon>Irideae</taxon>
        <taxon>Iris</taxon>
    </lineage>
</organism>
<dbReference type="GO" id="GO:0005576">
    <property type="term" value="C:extracellular region"/>
    <property type="evidence" value="ECO:0007669"/>
    <property type="project" value="TreeGrafter"/>
</dbReference>
<dbReference type="SUPFAM" id="SSF55895">
    <property type="entry name" value="Ribonuclease Rh-like"/>
    <property type="match status" value="1"/>
</dbReference>
<evidence type="ECO:0000256" key="8">
    <source>
        <dbReference type="RuleBase" id="RU004328"/>
    </source>
</evidence>
<name>A0AAX6ECR6_IRIPA</name>
<dbReference type="PANTHER" id="PTHR11240:SF75">
    <property type="entry name" value="RIBONUCLEASE 3"/>
    <property type="match status" value="1"/>
</dbReference>
<evidence type="ECO:0000313" key="11">
    <source>
        <dbReference type="Proteomes" id="UP001140949"/>
    </source>
</evidence>
<dbReference type="AlphaFoldDB" id="A0AAX6ECR6"/>
<feature type="active site" evidence="7">
    <location>
        <position position="61"/>
    </location>
</feature>
<keyword evidence="3" id="KW-0255">Endonuclease</keyword>
<dbReference type="Pfam" id="PF00445">
    <property type="entry name" value="Ribonuclease_T2"/>
    <property type="match status" value="1"/>
</dbReference>
<dbReference type="InterPro" id="IPR036430">
    <property type="entry name" value="RNase_T2-like_sf"/>
</dbReference>
<dbReference type="EMBL" id="JANAVB010037620">
    <property type="protein sequence ID" value="KAJ6801730.1"/>
    <property type="molecule type" value="Genomic_DNA"/>
</dbReference>
<comment type="caution">
    <text evidence="10">The sequence shown here is derived from an EMBL/GenBank/DDBJ whole genome shotgun (WGS) entry which is preliminary data.</text>
</comment>
<keyword evidence="6" id="KW-0456">Lyase</keyword>
<dbReference type="GO" id="GO:0003723">
    <property type="term" value="F:RNA binding"/>
    <property type="evidence" value="ECO:0007669"/>
    <property type="project" value="InterPro"/>
</dbReference>
<accession>A0AAX6ECR6</accession>
<evidence type="ECO:0000256" key="7">
    <source>
        <dbReference type="PIRSR" id="PIRSR633697-1"/>
    </source>
</evidence>
<keyword evidence="4" id="KW-0378">Hydrolase</keyword>
<evidence type="ECO:0000256" key="5">
    <source>
        <dbReference type="ARBA" id="ARBA00023157"/>
    </source>
</evidence>
<dbReference type="PROSITE" id="PS00530">
    <property type="entry name" value="RNASE_T2_1"/>
    <property type="match status" value="1"/>
</dbReference>
<evidence type="ECO:0000256" key="2">
    <source>
        <dbReference type="ARBA" id="ARBA00022722"/>
    </source>
</evidence>
<keyword evidence="2" id="KW-0540">Nuclease</keyword>
<evidence type="ECO:0000256" key="9">
    <source>
        <dbReference type="SAM" id="SignalP"/>
    </source>
</evidence>
<dbReference type="CDD" id="cd01061">
    <property type="entry name" value="RNase_T2_euk"/>
    <property type="match status" value="1"/>
</dbReference>
<evidence type="ECO:0000256" key="1">
    <source>
        <dbReference type="ARBA" id="ARBA00007469"/>
    </source>
</evidence>
<dbReference type="InterPro" id="IPR001568">
    <property type="entry name" value="RNase_T2-like"/>
</dbReference>
<evidence type="ECO:0000256" key="4">
    <source>
        <dbReference type="ARBA" id="ARBA00022801"/>
    </source>
</evidence>
<feature type="signal peptide" evidence="9">
    <location>
        <begin position="1"/>
        <end position="22"/>
    </location>
</feature>
<dbReference type="InterPro" id="IPR033130">
    <property type="entry name" value="RNase_T2_His_AS_2"/>
</dbReference>
<dbReference type="FunFam" id="3.90.730.10:FF:000003">
    <property type="entry name" value="Ribonuclease 3"/>
    <property type="match status" value="1"/>
</dbReference>
<keyword evidence="9" id="KW-0732">Signal</keyword>
<dbReference type="GO" id="GO:0016787">
    <property type="term" value="F:hydrolase activity"/>
    <property type="evidence" value="ECO:0007669"/>
    <property type="project" value="UniProtKB-KW"/>
</dbReference>
<sequence>MKISLSPLFLMIVLLPSFLASAKDDFDFFYFVQQWPGSYCDTRRSCCYPLTGKPAADFGIHGLWPNYKDGSWPSNCDPDSSYDPDKVDDLMESMRENWPTLACPSSDGTTFWTHEWEKHGTCAESILDQHGYFEAALNLKKQANLLQALTDAGIGPDGGFYNINQIKAAVQRAVGFSPGIECNVDESRNSQLYQIYLCVDTSGTKFIECPVYPRSKCSKRIEFPTF</sequence>
<dbReference type="Proteomes" id="UP001140949">
    <property type="component" value="Unassembled WGS sequence"/>
</dbReference>
<proteinExistence type="inferred from homology"/>
<dbReference type="PROSITE" id="PS00531">
    <property type="entry name" value="RNASE_T2_2"/>
    <property type="match status" value="1"/>
</dbReference>
<dbReference type="Gene3D" id="3.90.730.10">
    <property type="entry name" value="Ribonuclease T2-like"/>
    <property type="match status" value="1"/>
</dbReference>
<protein>
    <submittedName>
        <fullName evidence="10">Ribonuclease 1-like</fullName>
    </submittedName>
</protein>
<dbReference type="GO" id="GO:0006401">
    <property type="term" value="P:RNA catabolic process"/>
    <property type="evidence" value="ECO:0007669"/>
    <property type="project" value="TreeGrafter"/>
</dbReference>
<keyword evidence="5" id="KW-1015">Disulfide bond</keyword>
<dbReference type="GO" id="GO:0033897">
    <property type="term" value="F:ribonuclease T2 activity"/>
    <property type="evidence" value="ECO:0007669"/>
    <property type="project" value="InterPro"/>
</dbReference>
<dbReference type="PANTHER" id="PTHR11240">
    <property type="entry name" value="RIBONUCLEASE T2"/>
    <property type="match status" value="1"/>
</dbReference>
<comment type="similarity">
    <text evidence="1 8">Belongs to the RNase T2 family.</text>
</comment>
<feature type="active site" evidence="7">
    <location>
        <position position="119"/>
    </location>
</feature>
<evidence type="ECO:0000256" key="6">
    <source>
        <dbReference type="ARBA" id="ARBA00023239"/>
    </source>
</evidence>
<dbReference type="InterPro" id="IPR033697">
    <property type="entry name" value="Ribonuclease_T2_eukaryotic"/>
</dbReference>
<dbReference type="InterPro" id="IPR018188">
    <property type="entry name" value="RNase_T2_His_AS_1"/>
</dbReference>
<evidence type="ECO:0000313" key="10">
    <source>
        <dbReference type="EMBL" id="KAJ6801730.1"/>
    </source>
</evidence>
<feature type="chain" id="PRO_5043825360" evidence="9">
    <location>
        <begin position="23"/>
        <end position="226"/>
    </location>
</feature>
<gene>
    <name evidence="10" type="ORF">M6B38_195810</name>
</gene>
<feature type="active site" evidence="7">
    <location>
        <position position="115"/>
    </location>
</feature>
<keyword evidence="11" id="KW-1185">Reference proteome</keyword>
<reference evidence="10" key="2">
    <citation type="submission" date="2023-04" db="EMBL/GenBank/DDBJ databases">
        <authorList>
            <person name="Bruccoleri R.E."/>
            <person name="Oakeley E.J."/>
            <person name="Faust A.-M."/>
            <person name="Dessus-Babus S."/>
            <person name="Altorfer M."/>
            <person name="Burckhardt D."/>
            <person name="Oertli M."/>
            <person name="Naumann U."/>
            <person name="Petersen F."/>
            <person name="Wong J."/>
        </authorList>
    </citation>
    <scope>NUCLEOTIDE SEQUENCE</scope>
    <source>
        <strain evidence="10">GSM-AAB239-AS_SAM_17_03QT</strain>
        <tissue evidence="10">Leaf</tissue>
    </source>
</reference>
<reference evidence="10" key="1">
    <citation type="journal article" date="2023" name="GigaByte">
        <title>Genome assembly of the bearded iris, Iris pallida Lam.</title>
        <authorList>
            <person name="Bruccoleri R.E."/>
            <person name="Oakeley E.J."/>
            <person name="Faust A.M.E."/>
            <person name="Altorfer M."/>
            <person name="Dessus-Babus S."/>
            <person name="Burckhardt D."/>
            <person name="Oertli M."/>
            <person name="Naumann U."/>
            <person name="Petersen F."/>
            <person name="Wong J."/>
        </authorList>
    </citation>
    <scope>NUCLEOTIDE SEQUENCE</scope>
    <source>
        <strain evidence="10">GSM-AAB239-AS_SAM_17_03QT</strain>
    </source>
</reference>
<evidence type="ECO:0000256" key="3">
    <source>
        <dbReference type="ARBA" id="ARBA00022759"/>
    </source>
</evidence>